<feature type="chain" id="PRO_5006917017" evidence="2">
    <location>
        <begin position="20"/>
        <end position="364"/>
    </location>
</feature>
<dbReference type="SUPFAM" id="SSF56300">
    <property type="entry name" value="Metallo-dependent phosphatases"/>
    <property type="match status" value="1"/>
</dbReference>
<keyword evidence="2" id="KW-0732">Signal</keyword>
<name>A0A0W0XW77_9GAMM</name>
<comment type="similarity">
    <text evidence="1">Belongs to the CapA family.</text>
</comment>
<evidence type="ECO:0000256" key="1">
    <source>
        <dbReference type="ARBA" id="ARBA00005662"/>
    </source>
</evidence>
<organism evidence="4 5">
    <name type="scientific">Legionella rubrilucens</name>
    <dbReference type="NCBI Taxonomy" id="458"/>
    <lineage>
        <taxon>Bacteria</taxon>
        <taxon>Pseudomonadati</taxon>
        <taxon>Pseudomonadota</taxon>
        <taxon>Gammaproteobacteria</taxon>
        <taxon>Legionellales</taxon>
        <taxon>Legionellaceae</taxon>
        <taxon>Legionella</taxon>
    </lineage>
</organism>
<keyword evidence="5" id="KW-1185">Reference proteome</keyword>
<dbReference type="InterPro" id="IPR019079">
    <property type="entry name" value="Capsule_synth_CapA"/>
</dbReference>
<feature type="signal peptide" evidence="2">
    <location>
        <begin position="1"/>
        <end position="19"/>
    </location>
</feature>
<dbReference type="PANTHER" id="PTHR33393:SF11">
    <property type="entry name" value="POLYGLUTAMINE SYNTHESIS ACCESSORY PROTEIN RV0574C-RELATED"/>
    <property type="match status" value="1"/>
</dbReference>
<dbReference type="PATRIC" id="fig|458.5.peg.1435"/>
<reference evidence="4 5" key="1">
    <citation type="submission" date="2015-11" db="EMBL/GenBank/DDBJ databases">
        <title>Genomic analysis of 38 Legionella species identifies large and diverse effector repertoires.</title>
        <authorList>
            <person name="Burstein D."/>
            <person name="Amaro F."/>
            <person name="Zusman T."/>
            <person name="Lifshitz Z."/>
            <person name="Cohen O."/>
            <person name="Gilbert J.A."/>
            <person name="Pupko T."/>
            <person name="Shuman H.A."/>
            <person name="Segal G."/>
        </authorList>
    </citation>
    <scope>NUCLEOTIDE SEQUENCE [LARGE SCALE GENOMIC DNA]</scope>
    <source>
        <strain evidence="4 5">WA-270A-C2</strain>
    </source>
</reference>
<accession>A0A0W0XW77</accession>
<evidence type="ECO:0000313" key="4">
    <source>
        <dbReference type="EMBL" id="KTD49037.1"/>
    </source>
</evidence>
<dbReference type="EMBL" id="LNYT01000007">
    <property type="protein sequence ID" value="KTD49037.1"/>
    <property type="molecule type" value="Genomic_DNA"/>
</dbReference>
<feature type="domain" description="Capsule synthesis protein CapA" evidence="3">
    <location>
        <begin position="23"/>
        <end position="275"/>
    </location>
</feature>
<dbReference type="PANTHER" id="PTHR33393">
    <property type="entry name" value="POLYGLUTAMINE SYNTHESIS ACCESSORY PROTEIN RV0574C-RELATED"/>
    <property type="match status" value="1"/>
</dbReference>
<dbReference type="InterPro" id="IPR052169">
    <property type="entry name" value="CW_Biosynth-Accessory"/>
</dbReference>
<dbReference type="AlphaFoldDB" id="A0A0W0XW77"/>
<protein>
    <submittedName>
        <fullName evidence="4">Capsule biosynthesis protein</fullName>
    </submittedName>
</protein>
<proteinExistence type="inferred from homology"/>
<comment type="caution">
    <text evidence="4">The sequence shown here is derived from an EMBL/GenBank/DDBJ whole genome shotgun (WGS) entry which is preliminary data.</text>
</comment>
<dbReference type="STRING" id="458.Lrub_1388"/>
<evidence type="ECO:0000259" key="3">
    <source>
        <dbReference type="SMART" id="SM00854"/>
    </source>
</evidence>
<sequence length="364" mass="39969">MPAILPVVSGLLLCTLACADNVHIIAVGDVLLHAPLQKKGLSQGFDSLWTAAIPALKKADITYGNLEGPTAGMIDMYGKKTKDERRAYTSFPMFNYSPDLVKALKSSGFDVLSTANNHTLDRLSLGIDRTITTLNDHQMAYVGTRSRNSKEAWYTVTVKKNLSIAWIACSQDTNGIADRHRQVLLCYRDKTQVLELIAELAKTNDAVIVTPHWGVEYQTRPNKAQKDLAREFAKAGALAVLGSHPHCVQPFDWITTAEGKKVFIAYSLGNFISNQGSLKNRASGLLSLHLKKEAGVTTVDKVAYQPTYMENRSAQMSLSLVTSARHPAYQWLKQIVGADYLVLPEKKGSIKPGKKGQTALLIKN</sequence>
<gene>
    <name evidence="4" type="ORF">Lrub_1388</name>
</gene>
<dbReference type="CDD" id="cd07381">
    <property type="entry name" value="MPP_CapA"/>
    <property type="match status" value="1"/>
</dbReference>
<dbReference type="SMART" id="SM00854">
    <property type="entry name" value="PGA_cap"/>
    <property type="match status" value="1"/>
</dbReference>
<evidence type="ECO:0000256" key="2">
    <source>
        <dbReference type="SAM" id="SignalP"/>
    </source>
</evidence>
<dbReference type="Gene3D" id="3.60.21.10">
    <property type="match status" value="1"/>
</dbReference>
<dbReference type="Pfam" id="PF09587">
    <property type="entry name" value="PGA_cap"/>
    <property type="match status" value="1"/>
</dbReference>
<dbReference type="InterPro" id="IPR029052">
    <property type="entry name" value="Metallo-depent_PP-like"/>
</dbReference>
<dbReference type="RefSeq" id="WP_058531451.1">
    <property type="nucleotide sequence ID" value="NZ_CAAAIN010000006.1"/>
</dbReference>
<dbReference type="Proteomes" id="UP000054608">
    <property type="component" value="Unassembled WGS sequence"/>
</dbReference>
<evidence type="ECO:0000313" key="5">
    <source>
        <dbReference type="Proteomes" id="UP000054608"/>
    </source>
</evidence>